<comment type="caution">
    <text evidence="6">The sequence shown here is derived from an EMBL/GenBank/DDBJ whole genome shotgun (WGS) entry which is preliminary data.</text>
</comment>
<keyword evidence="3" id="KW-0274">FAD</keyword>
<dbReference type="PANTHER" id="PTHR46305:SF3">
    <property type="entry name" value="NADPH:QUINONE OXIDOREDUCTASE MDAB"/>
    <property type="match status" value="1"/>
</dbReference>
<evidence type="ECO:0000313" key="7">
    <source>
        <dbReference type="Proteomes" id="UP001165575"/>
    </source>
</evidence>
<name>A0ABT3WLI5_9PROT</name>
<proteinExistence type="inferred from homology"/>
<evidence type="ECO:0000256" key="2">
    <source>
        <dbReference type="ARBA" id="ARBA00022630"/>
    </source>
</evidence>
<organism evidence="6 7">
    <name type="scientific">Bombella pollinis</name>
    <dbReference type="NCBI Taxonomy" id="2967337"/>
    <lineage>
        <taxon>Bacteria</taxon>
        <taxon>Pseudomonadati</taxon>
        <taxon>Pseudomonadota</taxon>
        <taxon>Alphaproteobacteria</taxon>
        <taxon>Acetobacterales</taxon>
        <taxon>Acetobacteraceae</taxon>
        <taxon>Bombella</taxon>
    </lineage>
</organism>
<evidence type="ECO:0000313" key="6">
    <source>
        <dbReference type="EMBL" id="MCX5620000.1"/>
    </source>
</evidence>
<protein>
    <submittedName>
        <fullName evidence="6">NAD(P)H-dependent oxidoreductase</fullName>
    </submittedName>
</protein>
<accession>A0ABT3WLI5</accession>
<dbReference type="PANTHER" id="PTHR46305">
    <property type="match status" value="1"/>
</dbReference>
<keyword evidence="7" id="KW-1185">Reference proteome</keyword>
<dbReference type="InterPro" id="IPR029039">
    <property type="entry name" value="Flavoprotein-like_sf"/>
</dbReference>
<evidence type="ECO:0000259" key="5">
    <source>
        <dbReference type="Pfam" id="PF02525"/>
    </source>
</evidence>
<evidence type="ECO:0000256" key="4">
    <source>
        <dbReference type="ARBA" id="ARBA00037981"/>
    </source>
</evidence>
<dbReference type="InterPro" id="IPR052397">
    <property type="entry name" value="NADPH-QR_MdaB"/>
</dbReference>
<dbReference type="EMBL" id="JANIDX010000005">
    <property type="protein sequence ID" value="MCX5620000.1"/>
    <property type="molecule type" value="Genomic_DNA"/>
</dbReference>
<comment type="similarity">
    <text evidence="4">Belongs to the oxidoreductase MdaB family.</text>
</comment>
<evidence type="ECO:0000256" key="1">
    <source>
        <dbReference type="ARBA" id="ARBA00001974"/>
    </source>
</evidence>
<gene>
    <name evidence="6" type="ORF">NQF89_06135</name>
</gene>
<feature type="domain" description="Flavodoxin-like fold" evidence="5">
    <location>
        <begin position="48"/>
        <end position="186"/>
    </location>
</feature>
<comment type="cofactor">
    <cofactor evidence="1">
        <name>FAD</name>
        <dbReference type="ChEBI" id="CHEBI:57692"/>
    </cofactor>
</comment>
<sequence>MTHCHLINGAKAFAHSAGRLNQTLQDYAATFLTSSGISISQTIIDHHYSIEEEIKAFQKADIILYQFPGWWMGTPWPLKKYMDEVFTEAHGIFYKNDGRSRHDPTKLYGSGGLLQGKRFMVSTTWNAPLEAFEEPHQFFHGGGIDAVLFPFYRAHAFLGMERLPTFLATDVMKNPDIEAITTAYQHHLERVILTL</sequence>
<dbReference type="Pfam" id="PF02525">
    <property type="entry name" value="Flavodoxin_2"/>
    <property type="match status" value="1"/>
</dbReference>
<reference evidence="6 7" key="1">
    <citation type="submission" date="2022-07" db="EMBL/GenBank/DDBJ databases">
        <title>Bombella genomes.</title>
        <authorList>
            <person name="Harer L."/>
            <person name="Styblova S."/>
            <person name="Ehrmann M."/>
        </authorList>
    </citation>
    <scope>NUCLEOTIDE SEQUENCE [LARGE SCALE GENOMIC DNA]</scope>
    <source>
        <strain evidence="6 7">TMW 2.2556</strain>
    </source>
</reference>
<dbReference type="SUPFAM" id="SSF52218">
    <property type="entry name" value="Flavoproteins"/>
    <property type="match status" value="1"/>
</dbReference>
<dbReference type="RefSeq" id="WP_155579612.1">
    <property type="nucleotide sequence ID" value="NZ_JANIDX010000005.1"/>
</dbReference>
<keyword evidence="2" id="KW-0285">Flavoprotein</keyword>
<evidence type="ECO:0000256" key="3">
    <source>
        <dbReference type="ARBA" id="ARBA00022827"/>
    </source>
</evidence>
<dbReference type="Proteomes" id="UP001165575">
    <property type="component" value="Unassembled WGS sequence"/>
</dbReference>
<dbReference type="Gene3D" id="3.40.50.360">
    <property type="match status" value="1"/>
</dbReference>
<dbReference type="InterPro" id="IPR003680">
    <property type="entry name" value="Flavodoxin_fold"/>
</dbReference>